<dbReference type="EMBL" id="UINC01159064">
    <property type="protein sequence ID" value="SVD56943.1"/>
    <property type="molecule type" value="Genomic_DNA"/>
</dbReference>
<dbReference type="GO" id="GO:0000160">
    <property type="term" value="P:phosphorelay signal transduction system"/>
    <property type="evidence" value="ECO:0007669"/>
    <property type="project" value="InterPro"/>
</dbReference>
<dbReference type="SUPFAM" id="SSF52172">
    <property type="entry name" value="CheY-like"/>
    <property type="match status" value="1"/>
</dbReference>
<organism evidence="3">
    <name type="scientific">marine metagenome</name>
    <dbReference type="NCBI Taxonomy" id="408172"/>
    <lineage>
        <taxon>unclassified sequences</taxon>
        <taxon>metagenomes</taxon>
        <taxon>ecological metagenomes</taxon>
    </lineage>
</organism>
<dbReference type="Pfam" id="PF00072">
    <property type="entry name" value="Response_reg"/>
    <property type="match status" value="1"/>
</dbReference>
<evidence type="ECO:0000256" key="1">
    <source>
        <dbReference type="ARBA" id="ARBA00022553"/>
    </source>
</evidence>
<dbReference type="SMART" id="SM00448">
    <property type="entry name" value="REC"/>
    <property type="match status" value="1"/>
</dbReference>
<dbReference type="PROSITE" id="PS50110">
    <property type="entry name" value="RESPONSE_REGULATORY"/>
    <property type="match status" value="1"/>
</dbReference>
<feature type="domain" description="Response regulatory" evidence="2">
    <location>
        <begin position="3"/>
        <end position="121"/>
    </location>
</feature>
<proteinExistence type="predicted"/>
<sequence>MANLLMIDDNPQSQKYLGRIIRHRTSHALVFAGDGTDGIEKIVEQRPDLLFLDLFLPGTDGFELFTTLRNHPGTHNVPIIIHAAVPLDDVTQIRLRRITHDGLVEFPIEASELIRLINTALKRNSSQTQKWVPPSA</sequence>
<dbReference type="Gene3D" id="3.40.50.2300">
    <property type="match status" value="1"/>
</dbReference>
<dbReference type="PANTHER" id="PTHR44591:SF23">
    <property type="entry name" value="CHEY SUBFAMILY"/>
    <property type="match status" value="1"/>
</dbReference>
<dbReference type="AlphaFoldDB" id="A0A382WDR6"/>
<dbReference type="InterPro" id="IPR001789">
    <property type="entry name" value="Sig_transdc_resp-reg_receiver"/>
</dbReference>
<dbReference type="InterPro" id="IPR011006">
    <property type="entry name" value="CheY-like_superfamily"/>
</dbReference>
<protein>
    <recommendedName>
        <fullName evidence="2">Response regulatory domain-containing protein</fullName>
    </recommendedName>
</protein>
<gene>
    <name evidence="3" type="ORF">METZ01_LOCUS409797</name>
</gene>
<dbReference type="InterPro" id="IPR050595">
    <property type="entry name" value="Bact_response_regulator"/>
</dbReference>
<reference evidence="3" key="1">
    <citation type="submission" date="2018-05" db="EMBL/GenBank/DDBJ databases">
        <authorList>
            <person name="Lanie J.A."/>
            <person name="Ng W.-L."/>
            <person name="Kazmierczak K.M."/>
            <person name="Andrzejewski T.M."/>
            <person name="Davidsen T.M."/>
            <person name="Wayne K.J."/>
            <person name="Tettelin H."/>
            <person name="Glass J.I."/>
            <person name="Rusch D."/>
            <person name="Podicherti R."/>
            <person name="Tsui H.-C.T."/>
            <person name="Winkler M.E."/>
        </authorList>
    </citation>
    <scope>NUCLEOTIDE SEQUENCE</scope>
</reference>
<accession>A0A382WDR6</accession>
<evidence type="ECO:0000313" key="3">
    <source>
        <dbReference type="EMBL" id="SVD56943.1"/>
    </source>
</evidence>
<name>A0A382WDR6_9ZZZZ</name>
<evidence type="ECO:0000259" key="2">
    <source>
        <dbReference type="PROSITE" id="PS50110"/>
    </source>
</evidence>
<keyword evidence="1" id="KW-0597">Phosphoprotein</keyword>
<dbReference type="PANTHER" id="PTHR44591">
    <property type="entry name" value="STRESS RESPONSE REGULATOR PROTEIN 1"/>
    <property type="match status" value="1"/>
</dbReference>